<sequence>MLGTMLRQLCPVLLLVALTVGPASSHATIGESELRDKRGAVTIDLGQILRNVLLKSAQFSNAKAALTQPTRRPTKATTTTTTTTTSAPPVQPGTPPAPRQRPIWLDQPHGYYSLGYLPFDYDNDYPAAAGRAPARRPLQPAFVQRKPAGPAPPARYEPDYDYDAPPPAPPKQKSPPPRPRAQPQPQPPLPQAGLGDRLVYQYAQPTDTYYRPSGLGAQGETVETDTGAAAAAAAVQHGNSGAVPPWFLVNYANENDLADFSRVPGTSFGQRDPASGYV</sequence>
<dbReference type="EMBL" id="OUUW01000003">
    <property type="protein sequence ID" value="SPP77822.1"/>
    <property type="molecule type" value="Genomic_DNA"/>
</dbReference>
<protein>
    <submittedName>
        <fullName evidence="3">Uncharacterized protein</fullName>
    </submittedName>
</protein>
<gene>
    <name evidence="3" type="ORF">DGUA_6G010362</name>
</gene>
<feature type="compositionally biased region" description="Pro residues" evidence="1">
    <location>
        <begin position="89"/>
        <end position="99"/>
    </location>
</feature>
<dbReference type="Proteomes" id="UP000268350">
    <property type="component" value="Unassembled WGS sequence"/>
</dbReference>
<evidence type="ECO:0000256" key="1">
    <source>
        <dbReference type="SAM" id="MobiDB-lite"/>
    </source>
</evidence>
<evidence type="ECO:0000313" key="4">
    <source>
        <dbReference type="Proteomes" id="UP000268350"/>
    </source>
</evidence>
<dbReference type="AlphaFoldDB" id="A0A3B0JCK4"/>
<feature type="region of interest" description="Disordered" evidence="1">
    <location>
        <begin position="141"/>
        <end position="193"/>
    </location>
</feature>
<evidence type="ECO:0000313" key="3">
    <source>
        <dbReference type="EMBL" id="SPP77822.1"/>
    </source>
</evidence>
<accession>A0A3B0JCK4</accession>
<feature type="region of interest" description="Disordered" evidence="1">
    <location>
        <begin position="64"/>
        <end position="104"/>
    </location>
</feature>
<feature type="signal peptide" evidence="2">
    <location>
        <begin position="1"/>
        <end position="25"/>
    </location>
</feature>
<feature type="chain" id="PRO_5017451224" evidence="2">
    <location>
        <begin position="26"/>
        <end position="278"/>
    </location>
</feature>
<keyword evidence="4" id="KW-1185">Reference proteome</keyword>
<feature type="compositionally biased region" description="Pro residues" evidence="1">
    <location>
        <begin position="164"/>
        <end position="190"/>
    </location>
</feature>
<dbReference type="STRING" id="7266.A0A3B0JCK4"/>
<organism evidence="3 4">
    <name type="scientific">Drosophila guanche</name>
    <name type="common">Fruit fly</name>
    <dbReference type="NCBI Taxonomy" id="7266"/>
    <lineage>
        <taxon>Eukaryota</taxon>
        <taxon>Metazoa</taxon>
        <taxon>Ecdysozoa</taxon>
        <taxon>Arthropoda</taxon>
        <taxon>Hexapoda</taxon>
        <taxon>Insecta</taxon>
        <taxon>Pterygota</taxon>
        <taxon>Neoptera</taxon>
        <taxon>Endopterygota</taxon>
        <taxon>Diptera</taxon>
        <taxon>Brachycera</taxon>
        <taxon>Muscomorpha</taxon>
        <taxon>Ephydroidea</taxon>
        <taxon>Drosophilidae</taxon>
        <taxon>Drosophila</taxon>
        <taxon>Sophophora</taxon>
    </lineage>
</organism>
<reference evidence="4" key="1">
    <citation type="submission" date="2018-01" db="EMBL/GenBank/DDBJ databases">
        <authorList>
            <person name="Alioto T."/>
            <person name="Alioto T."/>
        </authorList>
    </citation>
    <scope>NUCLEOTIDE SEQUENCE [LARGE SCALE GENOMIC DNA]</scope>
</reference>
<feature type="compositionally biased region" description="Low complexity" evidence="1">
    <location>
        <begin position="67"/>
        <end position="88"/>
    </location>
</feature>
<dbReference type="OrthoDB" id="7873271at2759"/>
<keyword evidence="2" id="KW-0732">Signal</keyword>
<proteinExistence type="predicted"/>
<dbReference type="OMA" id="YDNDYPA"/>
<evidence type="ECO:0000256" key="2">
    <source>
        <dbReference type="SAM" id="SignalP"/>
    </source>
</evidence>
<name>A0A3B0JCK4_DROGU</name>